<accession>A0A8S5RDQ8</accession>
<dbReference type="EMBL" id="BK059093">
    <property type="protein sequence ID" value="DAE29100.1"/>
    <property type="molecule type" value="Genomic_DNA"/>
</dbReference>
<organism evidence="1">
    <name type="scientific">virus sp. ctx9V1</name>
    <dbReference type="NCBI Taxonomy" id="2828001"/>
    <lineage>
        <taxon>Viruses</taxon>
    </lineage>
</organism>
<name>A0A8S5RDQ8_9VIRU</name>
<protein>
    <submittedName>
        <fullName evidence="1">Uncharacterized protein</fullName>
    </submittedName>
</protein>
<sequence length="38" mass="4483">MSSLSLMLLFRTIRSMSSINVRAENVFILLLLFLYYLL</sequence>
<proteinExistence type="predicted"/>
<reference evidence="1" key="1">
    <citation type="journal article" date="2021" name="Proc. Natl. Acad. Sci. U.S.A.">
        <title>A Catalog of Tens of Thousands of Viruses from Human Metagenomes Reveals Hidden Associations with Chronic Diseases.</title>
        <authorList>
            <person name="Tisza M.J."/>
            <person name="Buck C.B."/>
        </authorList>
    </citation>
    <scope>NUCLEOTIDE SEQUENCE</scope>
    <source>
        <strain evidence="1">Ctx9V1</strain>
    </source>
</reference>
<evidence type="ECO:0000313" key="1">
    <source>
        <dbReference type="EMBL" id="DAE29100.1"/>
    </source>
</evidence>